<feature type="compositionally biased region" description="Low complexity" evidence="1">
    <location>
        <begin position="79"/>
        <end position="91"/>
    </location>
</feature>
<sequence length="125" mass="12537">MEGGAWNEWPSEAQSQTPTASAPVTAEPRLLAGALTGPKTRLRAPERPRPQGAGAATPPSRSFPLRRRSAPPPPPPPAGSSGWPPEQRSPGSSPPRPLPGSGLPSSPPAEMALDPAGTGAGSGGC</sequence>
<feature type="region of interest" description="Disordered" evidence="1">
    <location>
        <begin position="1"/>
        <end position="125"/>
    </location>
</feature>
<dbReference type="AlphaFoldDB" id="A0A7J7F194"/>
<proteinExistence type="predicted"/>
<comment type="caution">
    <text evidence="2">The sequence shown here is derived from an EMBL/GenBank/DDBJ whole genome shotgun (WGS) entry which is preliminary data.</text>
</comment>
<dbReference type="Proteomes" id="UP000551758">
    <property type="component" value="Unassembled WGS sequence"/>
</dbReference>
<accession>A0A7J7F194</accession>
<evidence type="ECO:0000313" key="2">
    <source>
        <dbReference type="EMBL" id="KAF5921819.1"/>
    </source>
</evidence>
<evidence type="ECO:0000256" key="1">
    <source>
        <dbReference type="SAM" id="MobiDB-lite"/>
    </source>
</evidence>
<gene>
    <name evidence="2" type="ORF">HPG69_012993</name>
</gene>
<organism evidence="2 3">
    <name type="scientific">Diceros bicornis minor</name>
    <name type="common">South-central black rhinoceros</name>
    <dbReference type="NCBI Taxonomy" id="77932"/>
    <lineage>
        <taxon>Eukaryota</taxon>
        <taxon>Metazoa</taxon>
        <taxon>Chordata</taxon>
        <taxon>Craniata</taxon>
        <taxon>Vertebrata</taxon>
        <taxon>Euteleostomi</taxon>
        <taxon>Mammalia</taxon>
        <taxon>Eutheria</taxon>
        <taxon>Laurasiatheria</taxon>
        <taxon>Perissodactyla</taxon>
        <taxon>Rhinocerotidae</taxon>
        <taxon>Diceros</taxon>
    </lineage>
</organism>
<name>A0A7J7F194_DICBM</name>
<feature type="compositionally biased region" description="Polar residues" evidence="1">
    <location>
        <begin position="12"/>
        <end position="22"/>
    </location>
</feature>
<reference evidence="2 3" key="1">
    <citation type="journal article" date="2020" name="Mol. Biol. Evol.">
        <title>Interspecific Gene Flow and the Evolution of Specialization in Black and White Rhinoceros.</title>
        <authorList>
            <person name="Moodley Y."/>
            <person name="Westbury M.V."/>
            <person name="Russo I.M."/>
            <person name="Gopalakrishnan S."/>
            <person name="Rakotoarivelo A."/>
            <person name="Olsen R.A."/>
            <person name="Prost S."/>
            <person name="Tunstall T."/>
            <person name="Ryder O.A."/>
            <person name="Dalen L."/>
            <person name="Bruford M.W."/>
        </authorList>
    </citation>
    <scope>NUCLEOTIDE SEQUENCE [LARGE SCALE GENOMIC DNA]</scope>
    <source>
        <strain evidence="2">SBR-YM</strain>
        <tissue evidence="2">Skin</tissue>
    </source>
</reference>
<dbReference type="EMBL" id="JACDTQ010001582">
    <property type="protein sequence ID" value="KAF5921819.1"/>
    <property type="molecule type" value="Genomic_DNA"/>
</dbReference>
<protein>
    <submittedName>
        <fullName evidence="2">Uncharacterized protein</fullName>
    </submittedName>
</protein>
<keyword evidence="3" id="KW-1185">Reference proteome</keyword>
<evidence type="ECO:0000313" key="3">
    <source>
        <dbReference type="Proteomes" id="UP000551758"/>
    </source>
</evidence>